<proteinExistence type="predicted"/>
<evidence type="ECO:0000313" key="2">
    <source>
        <dbReference type="EMBL" id="NME52451.1"/>
    </source>
</evidence>
<accession>A0A848C842</accession>
<dbReference type="Pfam" id="PF03235">
    <property type="entry name" value="GmrSD_N"/>
    <property type="match status" value="1"/>
</dbReference>
<feature type="domain" description="GmrSD restriction endonucleases N-terminal" evidence="1">
    <location>
        <begin position="13"/>
        <end position="267"/>
    </location>
</feature>
<dbReference type="Proteomes" id="UP000522333">
    <property type="component" value="Unassembled WGS sequence"/>
</dbReference>
<reference evidence="2 3" key="1">
    <citation type="submission" date="2020-04" db="EMBL/GenBank/DDBJ databases">
        <authorList>
            <person name="Hitch T.C.A."/>
            <person name="Wylensek D."/>
            <person name="Clavel T."/>
        </authorList>
    </citation>
    <scope>NUCLEOTIDE SEQUENCE [LARGE SCALE GENOMIC DNA]</scope>
    <source>
        <strain evidence="2 3">PG-251-APC-1</strain>
    </source>
</reference>
<comment type="caution">
    <text evidence="2">The sequence shown here is derived from an EMBL/GenBank/DDBJ whole genome shotgun (WGS) entry which is preliminary data.</text>
</comment>
<organism evidence="2 3">
    <name type="scientific">Desulfovibrio piger</name>
    <dbReference type="NCBI Taxonomy" id="901"/>
    <lineage>
        <taxon>Bacteria</taxon>
        <taxon>Pseudomonadati</taxon>
        <taxon>Thermodesulfobacteriota</taxon>
        <taxon>Desulfovibrionia</taxon>
        <taxon>Desulfovibrionales</taxon>
        <taxon>Desulfovibrionaceae</taxon>
        <taxon>Desulfovibrio</taxon>
    </lineage>
</organism>
<gene>
    <name evidence="2" type="ORF">HF854_07915</name>
</gene>
<dbReference type="AlphaFoldDB" id="A0A848C842"/>
<sequence length="604" mass="70235">MAGSYAEPITIEDAVRHIIKNEYLLPAIQRKFIWRPEQICSLFDSIMRGYPINSFMFWEVTTPRIANDFRFFQFLKNYCERFGEDNPDLDTKGLEHFWAVIDGQQRLTSLYIGLKGTYAYKLPRKWWPSSKNSEILPERKLYLNIASPLEDEQAEDKIQYEFRFLAGEISEKIWFKVGDIFCIDTKCIGKKATSTQEIHESILHYLKDNDLETNSYAFKTLYRLYTSIRTEKIINYYNETSTEIDDIVSIFIRTNHGGSPLSFSDLLISIAIANFQDKDIDIRKDIDNIVSEAGSKGFHITRDFVLKTALAVSGNDIQFKVKNFNRDKVESIVRIWKNLQLCFNNTFELIKSFGLTDAALRAKNALIPIVYYVFHKADTSHEPLYKTINNPAKNKDERKKICQWLHMSLLKGTFGGHSDTTLATLRRILRSNLSDTKLFPLENIIEHFRGTSKDMTFTDDFIDRLLKTQKEHPSCFSILALLYPDLDFSQALDIDHIHPAAGFRKAVLAKHDWGNNPERRTFYEAPENWNGIANLQLLNASENKAKQDMDLSQWIQKNPSRFPMLYVSEDTDLGFDAFEKFIATRRRCLKQKLQQLVISEDRRA</sequence>
<dbReference type="RefSeq" id="WP_168935806.1">
    <property type="nucleotide sequence ID" value="NZ_JABAFY010000027.1"/>
</dbReference>
<dbReference type="PANTHER" id="PTHR37292">
    <property type="entry name" value="VNG6097C"/>
    <property type="match status" value="1"/>
</dbReference>
<dbReference type="PANTHER" id="PTHR37292:SF2">
    <property type="entry name" value="DUF262 DOMAIN-CONTAINING PROTEIN"/>
    <property type="match status" value="1"/>
</dbReference>
<dbReference type="EMBL" id="JABAFY010000027">
    <property type="protein sequence ID" value="NME52451.1"/>
    <property type="molecule type" value="Genomic_DNA"/>
</dbReference>
<protein>
    <submittedName>
        <fullName evidence="2">DUF262 domain-containing protein</fullName>
    </submittedName>
</protein>
<dbReference type="InterPro" id="IPR004919">
    <property type="entry name" value="GmrSD_N"/>
</dbReference>
<name>A0A848C842_9BACT</name>
<evidence type="ECO:0000313" key="3">
    <source>
        <dbReference type="Proteomes" id="UP000522333"/>
    </source>
</evidence>
<evidence type="ECO:0000259" key="1">
    <source>
        <dbReference type="Pfam" id="PF03235"/>
    </source>
</evidence>